<name>A0A9C7LA96_9BACI</name>
<keyword evidence="1" id="KW-0812">Transmembrane</keyword>
<dbReference type="AlphaFoldDB" id="A0A9C7LA96"/>
<dbReference type="EMBL" id="CAKJTG010000006">
    <property type="protein sequence ID" value="CAG9607683.1"/>
    <property type="molecule type" value="Genomic_DNA"/>
</dbReference>
<gene>
    <name evidence="2" type="ORF">NEOCIP111885_01375</name>
</gene>
<accession>A0A9C7LA96</accession>
<reference evidence="2" key="1">
    <citation type="submission" date="2021-10" db="EMBL/GenBank/DDBJ databases">
        <authorList>
            <person name="Criscuolo A."/>
        </authorList>
    </citation>
    <scope>NUCLEOTIDE SEQUENCE</scope>
    <source>
        <strain evidence="2">CIP111885</strain>
    </source>
</reference>
<organism evidence="2 3">
    <name type="scientific">Pseudoneobacillus rhizosphaerae</name>
    <dbReference type="NCBI Taxonomy" id="2880968"/>
    <lineage>
        <taxon>Bacteria</taxon>
        <taxon>Bacillati</taxon>
        <taxon>Bacillota</taxon>
        <taxon>Bacilli</taxon>
        <taxon>Bacillales</taxon>
        <taxon>Bacillaceae</taxon>
        <taxon>Pseudoneobacillus</taxon>
    </lineage>
</organism>
<keyword evidence="1" id="KW-1133">Transmembrane helix</keyword>
<dbReference type="Proteomes" id="UP000789845">
    <property type="component" value="Unassembled WGS sequence"/>
</dbReference>
<evidence type="ECO:0000313" key="3">
    <source>
        <dbReference type="Proteomes" id="UP000789845"/>
    </source>
</evidence>
<feature type="transmembrane region" description="Helical" evidence="1">
    <location>
        <begin position="6"/>
        <end position="23"/>
    </location>
</feature>
<keyword evidence="1" id="KW-0472">Membrane</keyword>
<feature type="transmembrane region" description="Helical" evidence="1">
    <location>
        <begin position="44"/>
        <end position="63"/>
    </location>
</feature>
<comment type="caution">
    <text evidence="2">The sequence shown here is derived from an EMBL/GenBank/DDBJ whole genome shotgun (WGS) entry which is preliminary data.</text>
</comment>
<evidence type="ECO:0000313" key="2">
    <source>
        <dbReference type="EMBL" id="CAG9607683.1"/>
    </source>
</evidence>
<proteinExistence type="predicted"/>
<keyword evidence="3" id="KW-1185">Reference proteome</keyword>
<evidence type="ECO:0000256" key="1">
    <source>
        <dbReference type="SAM" id="Phobius"/>
    </source>
</evidence>
<sequence>MFFGIIAFIGVYLMPLICILFVVKSVDLAKQIKNGDSDTAKNTAWVAITFTIIIYTLVTFAWVNN</sequence>
<protein>
    <submittedName>
        <fullName evidence="2">Uncharacterized protein</fullName>
    </submittedName>
</protein>